<sequence>MCFTGLLSHLHLMSAQQPHVPPLLSVDSTRYSQRRPTRTLQSTSSLRIRLLQL</sequence>
<dbReference type="Proteomes" id="UP000277204">
    <property type="component" value="Unassembled WGS sequence"/>
</dbReference>
<accession>A0A3P8BTJ7</accession>
<reference evidence="1 2" key="1">
    <citation type="submission" date="2018-11" db="EMBL/GenBank/DDBJ databases">
        <authorList>
            <consortium name="Pathogen Informatics"/>
        </authorList>
    </citation>
    <scope>NUCLEOTIDE SEQUENCE [LARGE SCALE GENOMIC DNA]</scope>
    <source>
        <strain evidence="1 2">Zambia</strain>
    </source>
</reference>
<protein>
    <submittedName>
        <fullName evidence="1">Uncharacterized protein</fullName>
    </submittedName>
</protein>
<dbReference type="AlphaFoldDB" id="A0A3P8BTJ7"/>
<evidence type="ECO:0000313" key="2">
    <source>
        <dbReference type="Proteomes" id="UP000277204"/>
    </source>
</evidence>
<keyword evidence="2" id="KW-1185">Reference proteome</keyword>
<gene>
    <name evidence="1" type="ORF">SMRZ_LOCUS19235</name>
</gene>
<dbReference type="EMBL" id="UZAI01017899">
    <property type="protein sequence ID" value="VDP30877.1"/>
    <property type="molecule type" value="Genomic_DNA"/>
</dbReference>
<feature type="non-terminal residue" evidence="1">
    <location>
        <position position="53"/>
    </location>
</feature>
<evidence type="ECO:0000313" key="1">
    <source>
        <dbReference type="EMBL" id="VDP30877.1"/>
    </source>
</evidence>
<organism evidence="1 2">
    <name type="scientific">Schistosoma margrebowiei</name>
    <dbReference type="NCBI Taxonomy" id="48269"/>
    <lineage>
        <taxon>Eukaryota</taxon>
        <taxon>Metazoa</taxon>
        <taxon>Spiralia</taxon>
        <taxon>Lophotrochozoa</taxon>
        <taxon>Platyhelminthes</taxon>
        <taxon>Trematoda</taxon>
        <taxon>Digenea</taxon>
        <taxon>Strigeidida</taxon>
        <taxon>Schistosomatoidea</taxon>
        <taxon>Schistosomatidae</taxon>
        <taxon>Schistosoma</taxon>
    </lineage>
</organism>
<proteinExistence type="predicted"/>
<name>A0A3P8BTJ7_9TREM</name>